<keyword evidence="4" id="KW-1185">Reference proteome</keyword>
<proteinExistence type="predicted"/>
<organism evidence="3 4">
    <name type="scientific">Ferrimicrobium acidiphilum DSM 19497</name>
    <dbReference type="NCBI Taxonomy" id="1121877"/>
    <lineage>
        <taxon>Bacteria</taxon>
        <taxon>Bacillati</taxon>
        <taxon>Actinomycetota</taxon>
        <taxon>Acidimicrobiia</taxon>
        <taxon>Acidimicrobiales</taxon>
        <taxon>Acidimicrobiaceae</taxon>
        <taxon>Ferrimicrobium</taxon>
    </lineage>
</organism>
<dbReference type="EMBL" id="JXUW01000006">
    <property type="protein sequence ID" value="KJE77279.1"/>
    <property type="molecule type" value="Genomic_DNA"/>
</dbReference>
<reference evidence="3 4" key="1">
    <citation type="submission" date="2015-01" db="EMBL/GenBank/DDBJ databases">
        <title>Draft genome of the acidophilic iron oxidizer Ferrimicrobium acidiphilum strain T23.</title>
        <authorList>
            <person name="Poehlein A."/>
            <person name="Eisen S."/>
            <person name="Schloemann M."/>
            <person name="Johnson B.D."/>
            <person name="Daniel R."/>
            <person name="Muehling M."/>
        </authorList>
    </citation>
    <scope>NUCLEOTIDE SEQUENCE [LARGE SCALE GENOMIC DNA]</scope>
    <source>
        <strain evidence="3 4">T23</strain>
    </source>
</reference>
<keyword evidence="2" id="KW-0732">Signal</keyword>
<evidence type="ECO:0000256" key="2">
    <source>
        <dbReference type="SAM" id="SignalP"/>
    </source>
</evidence>
<feature type="chain" id="PRO_5002329810" description="Peptidase propeptide and YPEB domain protein" evidence="2">
    <location>
        <begin position="25"/>
        <end position="484"/>
    </location>
</feature>
<protein>
    <recommendedName>
        <fullName evidence="5">Peptidase propeptide and YPEB domain protein</fullName>
    </recommendedName>
</protein>
<evidence type="ECO:0000313" key="4">
    <source>
        <dbReference type="Proteomes" id="UP000032336"/>
    </source>
</evidence>
<feature type="signal peptide" evidence="2">
    <location>
        <begin position="1"/>
        <end position="24"/>
    </location>
</feature>
<dbReference type="Proteomes" id="UP000032336">
    <property type="component" value="Unassembled WGS sequence"/>
</dbReference>
<sequence length="484" mass="48762">MIKRSMVIGLLSAGVVAVPGMALASAQVNSTPIIPVSTQATVSTTAAQADQAALAAVGGGTVTSTSTDTYQGASVYDIHVLFNSVVYDVKVLQSNDSVVLKKVSSESSTQATVSTTAAQADQAALAAVGGGTVTSTSTDTYQGASVYDIHVLFNSVVYDVKVLQSNDSVVLKKVSSESSTQATVSTTAAQADQAALAAVGGGTVTSTSTDTYQGASVYDIHVLFNSVVYDVKVLQSNDSVVLKKVSSESSTPAATTQSAAQADQAALAAVGGGTVTSTSTDTYQGASVYDIHVLFNSVVYDVKVLQSNDSVVLKKVSSESSTPAATTQSAPAESQPPEGSSSSSQTTSGSTTQSAPAESQPPEGSSSSSQTTSGSTTQSAPAESQPPEGSSSSSQTTSGSSNPVVSTSGITYGVKLTAVPSIFQSFVAQALTQNHGTLKWVKFTAKTGGETQANIKISLSQGGTVKVIDLISTTGQLISQTVNS</sequence>
<dbReference type="Gene3D" id="3.30.505.20">
    <property type="match status" value="4"/>
</dbReference>
<evidence type="ECO:0008006" key="5">
    <source>
        <dbReference type="Google" id="ProtNLM"/>
    </source>
</evidence>
<feature type="compositionally biased region" description="Low complexity" evidence="1">
    <location>
        <begin position="317"/>
        <end position="401"/>
    </location>
</feature>
<gene>
    <name evidence="3" type="ORF">FEAC_09930</name>
</gene>
<accession>A0A0D8FWI8</accession>
<dbReference type="AlphaFoldDB" id="A0A0D8FWI8"/>
<dbReference type="RefSeq" id="WP_052565597.1">
    <property type="nucleotide sequence ID" value="NZ_JXUW01000006.1"/>
</dbReference>
<comment type="caution">
    <text evidence="3">The sequence shown here is derived from an EMBL/GenBank/DDBJ whole genome shotgun (WGS) entry which is preliminary data.</text>
</comment>
<dbReference type="GeneID" id="78372257"/>
<evidence type="ECO:0000313" key="3">
    <source>
        <dbReference type="EMBL" id="KJE77279.1"/>
    </source>
</evidence>
<evidence type="ECO:0000256" key="1">
    <source>
        <dbReference type="SAM" id="MobiDB-lite"/>
    </source>
</evidence>
<name>A0A0D8FWI8_9ACTN</name>
<feature type="region of interest" description="Disordered" evidence="1">
    <location>
        <begin position="317"/>
        <end position="404"/>
    </location>
</feature>
<dbReference type="STRING" id="1121877.FEAC_09930"/>
<dbReference type="PATRIC" id="fig|1121877.4.peg.1076"/>